<keyword evidence="1" id="KW-0732">Signal</keyword>
<dbReference type="AlphaFoldDB" id="A0A7M7GE79"/>
<dbReference type="OrthoDB" id="10620566at2759"/>
<proteinExistence type="predicted"/>
<dbReference type="Proteomes" id="UP000002358">
    <property type="component" value="Chromosome 4"/>
</dbReference>
<evidence type="ECO:0000256" key="1">
    <source>
        <dbReference type="SAM" id="SignalP"/>
    </source>
</evidence>
<gene>
    <name evidence="2" type="primary">100679146</name>
</gene>
<sequence>MCSIVPLLFVVLGTAVAAPQSLPYPLNEYAGKRVPVLYEAYYPEPREWNPEASLQKLRELTSQLVREEEQLSSQIASGAGLENVFEPRSQLLEYVFSRPAAAPAPAPAPAPLVLAGSGNSNSDDDVQVSSLTVSESAPADGHRIRHHHGQANWLLRRLANTPQNPDAAAPTTRR</sequence>
<dbReference type="OMA" id="FRSCIRY"/>
<dbReference type="KEGG" id="nvi:100679146"/>
<evidence type="ECO:0000313" key="2">
    <source>
        <dbReference type="EnsemblMetazoa" id="XP_003426908"/>
    </source>
</evidence>
<name>A0A7M7GE79_NASVI</name>
<dbReference type="EnsemblMetazoa" id="XM_003426860">
    <property type="protein sequence ID" value="XP_003426908"/>
    <property type="gene ID" value="LOC100679146"/>
</dbReference>
<feature type="chain" id="PRO_5029648897" evidence="1">
    <location>
        <begin position="18"/>
        <end position="174"/>
    </location>
</feature>
<accession>A0A7M7GE79</accession>
<keyword evidence="3" id="KW-1185">Reference proteome</keyword>
<organism evidence="2 3">
    <name type="scientific">Nasonia vitripennis</name>
    <name type="common">Parasitic wasp</name>
    <dbReference type="NCBI Taxonomy" id="7425"/>
    <lineage>
        <taxon>Eukaryota</taxon>
        <taxon>Metazoa</taxon>
        <taxon>Ecdysozoa</taxon>
        <taxon>Arthropoda</taxon>
        <taxon>Hexapoda</taxon>
        <taxon>Insecta</taxon>
        <taxon>Pterygota</taxon>
        <taxon>Neoptera</taxon>
        <taxon>Endopterygota</taxon>
        <taxon>Hymenoptera</taxon>
        <taxon>Apocrita</taxon>
        <taxon>Proctotrupomorpha</taxon>
        <taxon>Chalcidoidea</taxon>
        <taxon>Pteromalidae</taxon>
        <taxon>Pteromalinae</taxon>
        <taxon>Nasonia</taxon>
    </lineage>
</organism>
<protein>
    <submittedName>
        <fullName evidence="2">Uncharacterized protein</fullName>
    </submittedName>
</protein>
<dbReference type="InParanoid" id="A0A7M7GE79"/>
<feature type="signal peptide" evidence="1">
    <location>
        <begin position="1"/>
        <end position="17"/>
    </location>
</feature>
<reference evidence="2" key="1">
    <citation type="submission" date="2021-01" db="UniProtKB">
        <authorList>
            <consortium name="EnsemblMetazoa"/>
        </authorList>
    </citation>
    <scope>IDENTIFICATION</scope>
</reference>
<evidence type="ECO:0000313" key="3">
    <source>
        <dbReference type="Proteomes" id="UP000002358"/>
    </source>
</evidence>